<evidence type="ECO:0000313" key="2">
    <source>
        <dbReference type="EMBL" id="AHC27885.1"/>
    </source>
</evidence>
<gene>
    <name evidence="2" type="ORF">D174_08985</name>
</gene>
<dbReference type="KEGG" id="mne:D174_08985"/>
<name>V5XHG4_MYCNE</name>
<organism evidence="2 3">
    <name type="scientific">Mycolicibacterium neoaurum VKM Ac-1815D</name>
    <dbReference type="NCBI Taxonomy" id="700508"/>
    <lineage>
        <taxon>Bacteria</taxon>
        <taxon>Bacillati</taxon>
        <taxon>Actinomycetota</taxon>
        <taxon>Actinomycetes</taxon>
        <taxon>Mycobacteriales</taxon>
        <taxon>Mycobacteriaceae</taxon>
        <taxon>Mycolicibacterium</taxon>
    </lineage>
</organism>
<dbReference type="EMBL" id="CP006936">
    <property type="protein sequence ID" value="AHC27885.1"/>
    <property type="molecule type" value="Genomic_DNA"/>
</dbReference>
<dbReference type="Proteomes" id="UP000018763">
    <property type="component" value="Chromosome"/>
</dbReference>
<keyword evidence="3" id="KW-1185">Reference proteome</keyword>
<evidence type="ECO:0000256" key="1">
    <source>
        <dbReference type="SAM" id="Coils"/>
    </source>
</evidence>
<feature type="coiled-coil region" evidence="1">
    <location>
        <begin position="46"/>
        <end position="94"/>
    </location>
</feature>
<evidence type="ECO:0008006" key="4">
    <source>
        <dbReference type="Google" id="ProtNLM"/>
    </source>
</evidence>
<reference evidence="2 3" key="1">
    <citation type="journal article" date="2014" name="Genome Announc.">
        <title>Complete Genome Sequence of Sterol-Transforming Mycobacterium neoaurum Strain VKM Ac-1815D.</title>
        <authorList>
            <person name="Shtratnikova V.Y."/>
            <person name="Bragin E.Y."/>
            <person name="Dovbnya D.V."/>
            <person name="Pekov Y.A."/>
            <person name="Schelkunov M.I."/>
            <person name="Strizhov N."/>
            <person name="Ivashina T.V."/>
            <person name="Ashapkin V.V."/>
            <person name="Donova M.V."/>
        </authorList>
    </citation>
    <scope>NUCLEOTIDE SEQUENCE [LARGE SCALE GENOMIC DNA]</scope>
    <source>
        <strain evidence="2 3">VKM Ac-1815D</strain>
    </source>
</reference>
<proteinExistence type="predicted"/>
<evidence type="ECO:0000313" key="3">
    <source>
        <dbReference type="Proteomes" id="UP000018763"/>
    </source>
</evidence>
<dbReference type="AlphaFoldDB" id="V5XHG4"/>
<dbReference type="HOGENOM" id="CLU_1244194_0_0_11"/>
<sequence>MSIMSIEALIEEYWRTRSRSDQDRASIRREVIQYLDTALPKRDKYVRDAEKAVRDLTAERTMLLRAHYEGAVPLEQLRSEQERINIELGAAERVLKERLLSRDQLQRSLDHALELMRDPHQAYVASGSRGRRLMNQAMFSRLNLSDDEIVDARLTDLFERLLDPNLKKLLDEELTSISHTARTGVTGVKTSKRSNLRPVYQDPSSNFRTWVAGTVWGFRTSE</sequence>
<keyword evidence="1" id="KW-0175">Coiled coil</keyword>
<accession>V5XHG4</accession>
<protein>
    <recommendedName>
        <fullName evidence="4">Recombinase</fullName>
    </recommendedName>
</protein>